<reference evidence="1 2" key="1">
    <citation type="submission" date="2020-02" db="EMBL/GenBank/DDBJ databases">
        <title>Genome sequence of strain CCNWXJ40-4.</title>
        <authorList>
            <person name="Gao J."/>
            <person name="Sun J."/>
        </authorList>
    </citation>
    <scope>NUCLEOTIDE SEQUENCE [LARGE SCALE GENOMIC DNA]</scope>
    <source>
        <strain evidence="1 2">CCNWXJ 40-4</strain>
    </source>
</reference>
<sequence length="365" mass="38966">MRTPLIDRRELLKAAGAGFFAALTGRALAETMQADAVFATAYQRRDGSYGAAILSEAGAVLHRIDLPDRGHDVTFDPVSRRSVVFARKPGTFAMVFDHTGGKEPVTIASIGGRHFFGHGVFSRDGRLLYATENDFDNAAGMIGVYDASADFRRLEEFPTHGVGPHELLLLGDGRTLAVANGGIETHPDFGRAKLNLSTMRPSLVFIDRLSGDLIERHELQPELHQLSIRHMAVDRSGAVWFGCQHEGPASERPALVGRARPGESFGLIDMPQDVLGGLRNYVGSVAANTKAGMIAVSSPQGNALVIIETAGGRIVSTSRLTEVCGVAPDGRGFLATTGAGEILGPEGGLIATEEYVWDNHLSRIG</sequence>
<dbReference type="Gene3D" id="2.130.10.10">
    <property type="entry name" value="YVTN repeat-like/Quinoprotein amine dehydrogenase"/>
    <property type="match status" value="1"/>
</dbReference>
<dbReference type="Pfam" id="PF07433">
    <property type="entry name" value="DUF1513"/>
    <property type="match status" value="1"/>
</dbReference>
<name>A0A6G4W8Q3_9HYPH</name>
<dbReference type="SUPFAM" id="SSF50969">
    <property type="entry name" value="YVTN repeat-like/Quinoprotein amine dehydrogenase"/>
    <property type="match status" value="1"/>
</dbReference>
<dbReference type="InterPro" id="IPR015943">
    <property type="entry name" value="WD40/YVTN_repeat-like_dom_sf"/>
</dbReference>
<comment type="caution">
    <text evidence="1">The sequence shown here is derived from an EMBL/GenBank/DDBJ whole genome shotgun (WGS) entry which is preliminary data.</text>
</comment>
<dbReference type="RefSeq" id="WP_165025845.1">
    <property type="nucleotide sequence ID" value="NZ_JAAKZF010000007.1"/>
</dbReference>
<dbReference type="Proteomes" id="UP001642900">
    <property type="component" value="Unassembled WGS sequence"/>
</dbReference>
<gene>
    <name evidence="1" type="ORF">G6N73_08105</name>
</gene>
<protein>
    <submittedName>
        <fullName evidence="1">DUF1513 domain-containing protein</fullName>
    </submittedName>
</protein>
<keyword evidence="2" id="KW-1185">Reference proteome</keyword>
<dbReference type="InterPro" id="IPR011044">
    <property type="entry name" value="Quino_amine_DH_bsu"/>
</dbReference>
<proteinExistence type="predicted"/>
<accession>A0A6G4W8Q3</accession>
<dbReference type="InterPro" id="IPR006311">
    <property type="entry name" value="TAT_signal"/>
</dbReference>
<organism evidence="1 2">
    <name type="scientific">Allomesorhizobium camelthorni</name>
    <dbReference type="NCBI Taxonomy" id="475069"/>
    <lineage>
        <taxon>Bacteria</taxon>
        <taxon>Pseudomonadati</taxon>
        <taxon>Pseudomonadota</taxon>
        <taxon>Alphaproteobacteria</taxon>
        <taxon>Hyphomicrobiales</taxon>
        <taxon>Phyllobacteriaceae</taxon>
        <taxon>Allomesorhizobium</taxon>
    </lineage>
</organism>
<dbReference type="PROSITE" id="PS51318">
    <property type="entry name" value="TAT"/>
    <property type="match status" value="1"/>
</dbReference>
<evidence type="ECO:0000313" key="2">
    <source>
        <dbReference type="Proteomes" id="UP001642900"/>
    </source>
</evidence>
<evidence type="ECO:0000313" key="1">
    <source>
        <dbReference type="EMBL" id="NGO51145.1"/>
    </source>
</evidence>
<dbReference type="PIRSF" id="PIRSF028101">
    <property type="entry name" value="UCP028101"/>
    <property type="match status" value="1"/>
</dbReference>
<dbReference type="EMBL" id="JAAKZF010000007">
    <property type="protein sequence ID" value="NGO51145.1"/>
    <property type="molecule type" value="Genomic_DNA"/>
</dbReference>
<dbReference type="AlphaFoldDB" id="A0A6G4W8Q3"/>
<dbReference type="InterPro" id="IPR008311">
    <property type="entry name" value="UCP028101"/>
</dbReference>